<accession>A0A3S2W7T3</accession>
<dbReference type="Pfam" id="PF05925">
    <property type="entry name" value="IpgD"/>
    <property type="match status" value="1"/>
</dbReference>
<comment type="subcellular location">
    <subcellularLocation>
        <location evidence="1">Secreted</location>
    </subcellularLocation>
</comment>
<evidence type="ECO:0000256" key="1">
    <source>
        <dbReference type="ARBA" id="ARBA00004613"/>
    </source>
</evidence>
<evidence type="ECO:0000256" key="5">
    <source>
        <dbReference type="ARBA" id="ARBA00023026"/>
    </source>
</evidence>
<evidence type="ECO:0000313" key="6">
    <source>
        <dbReference type="EMBL" id="RVU15822.1"/>
    </source>
</evidence>
<evidence type="ECO:0000256" key="3">
    <source>
        <dbReference type="ARBA" id="ARBA00022525"/>
    </source>
</evidence>
<organism evidence="6 7">
    <name type="scientific">Methylobacterium oryzihabitans</name>
    <dbReference type="NCBI Taxonomy" id="2499852"/>
    <lineage>
        <taxon>Bacteria</taxon>
        <taxon>Pseudomonadati</taxon>
        <taxon>Pseudomonadota</taxon>
        <taxon>Alphaproteobacteria</taxon>
        <taxon>Hyphomicrobiales</taxon>
        <taxon>Methylobacteriaceae</taxon>
        <taxon>Methylobacterium</taxon>
    </lineage>
</organism>
<keyword evidence="5" id="KW-0843">Virulence</keyword>
<dbReference type="OrthoDB" id="8435983at2"/>
<dbReference type="EMBL" id="SACP01000019">
    <property type="protein sequence ID" value="RVU15822.1"/>
    <property type="molecule type" value="Genomic_DNA"/>
</dbReference>
<dbReference type="Proteomes" id="UP000286997">
    <property type="component" value="Unassembled WGS sequence"/>
</dbReference>
<dbReference type="GO" id="GO:0016791">
    <property type="term" value="F:phosphatase activity"/>
    <property type="evidence" value="ECO:0007669"/>
    <property type="project" value="InterPro"/>
</dbReference>
<protein>
    <submittedName>
        <fullName evidence="6">Uncharacterized protein</fullName>
    </submittedName>
</protein>
<gene>
    <name evidence="6" type="ORF">EOE48_18680</name>
</gene>
<dbReference type="RefSeq" id="WP_127731916.1">
    <property type="nucleotide sequence ID" value="NZ_SACP01000019.1"/>
</dbReference>
<sequence length="956" mass="100531">MPVGAPLATEHFRSLQGTRFVLDQTGQQNGPAAIKGAALGLMDRIRAVRDGGSFAHGTMEHVRANQTFKLEFYDALIKAEGLTVARAAAKAAGLPDDWATRANSMSGARCRRVLDAAQHIRMDLVKDGNRAARAFVAGQPAGATNLAGALARGLRPAADAANRDLQATFLREVRADAGFGHRRLDAAALATIADRAVGKFYARKEAQFAEAHPGLRAYQTAHPGDFRPVVEKGAVLTALRAQLTTGSGHALAGETAGLRDLLRDALTEVETNGALLGTMTYTPEGWDSQTAGLLDKLVTLGRLEQTLGTLAGTPDAPGTAPGQALVGNLMTELHHQQDLVLSKLAFVDDVRNADPLSDKSVAYSDMLWAQAVDHIVAGVLADPSITLAPGGHGALSDFAATLVTGKCTAYMNARPDMRSNGDTVDKKTHPAAQTKADLQAQLTAALKAAGVPDKDVKELAGGKSFAAARTHALNTCQEWAPVQNRMVVTKDGVTREYLSVITPAAGISPRFAGAAGNQKTAGLGVSSAVKDSPDHARNLKLSELKRAVPGGAPVTVARVIGHGVLDMWKIADPAARRAANENGAREVLEAALVTNPRLAAEAAARHAAGNTAPLALTHVSVNLITPTATRELPGVRRLLPDHQELTYTRAQFAAFEAVSSPPNGAPVTLAMDDPAAPGQTLAVPVRVDTIAFSFGINPMATGKASGLLGGWDNVFHENRDAMIRFVGDLGKEIYTESGEFDRFAEFGSQGTPPGGFVGSVYDRLDPAVPAQADLKARMRVQTNTVRELFVSGAYRSEDGDPAKMGREILALQALAEEALGLVGGPGEAATMSKGCKSDKDRGGVTDVELKHKLITDEMGGPVTSDAELGRRSRLARVGDFLFGRDRDLLAGAVPNARLRDDDLTNYGIVSARSGQFENQTNNTGLPGSKEAAKVSHRNVGTELRQFLAGLGKLASE</sequence>
<reference evidence="6 7" key="1">
    <citation type="submission" date="2019-01" db="EMBL/GenBank/DDBJ databases">
        <authorList>
            <person name="Chen W.-M."/>
        </authorList>
    </citation>
    <scope>NUCLEOTIDE SEQUENCE [LARGE SCALE GENOMIC DNA]</scope>
    <source>
        <strain evidence="6 7">TER-1</strain>
    </source>
</reference>
<evidence type="ECO:0000256" key="2">
    <source>
        <dbReference type="ARBA" id="ARBA00009007"/>
    </source>
</evidence>
<dbReference type="GO" id="GO:0005576">
    <property type="term" value="C:extracellular region"/>
    <property type="evidence" value="ECO:0007669"/>
    <property type="project" value="UniProtKB-SubCell"/>
</dbReference>
<keyword evidence="7" id="KW-1185">Reference proteome</keyword>
<keyword evidence="4" id="KW-0378">Hydrolase</keyword>
<dbReference type="AlphaFoldDB" id="A0A3S2W7T3"/>
<comment type="similarity">
    <text evidence="2">Belongs to the phosphatase IpgD/SopB family.</text>
</comment>
<evidence type="ECO:0000256" key="4">
    <source>
        <dbReference type="ARBA" id="ARBA00022801"/>
    </source>
</evidence>
<dbReference type="InterPro" id="IPR008108">
    <property type="entry name" value="IpgD/SopB"/>
</dbReference>
<name>A0A3S2W7T3_9HYPH</name>
<evidence type="ECO:0000313" key="7">
    <source>
        <dbReference type="Proteomes" id="UP000286997"/>
    </source>
</evidence>
<comment type="caution">
    <text evidence="6">The sequence shown here is derived from an EMBL/GenBank/DDBJ whole genome shotgun (WGS) entry which is preliminary data.</text>
</comment>
<keyword evidence="3" id="KW-0964">Secreted</keyword>
<proteinExistence type="inferred from homology"/>